<feature type="transmembrane region" description="Helical" evidence="7">
    <location>
        <begin position="148"/>
        <end position="166"/>
    </location>
</feature>
<dbReference type="OrthoDB" id="9809206at2"/>
<dbReference type="Gene3D" id="2.30.30.60">
    <property type="match status" value="1"/>
</dbReference>
<dbReference type="STRING" id="1851148.SMSP2_02537"/>
<evidence type="ECO:0000256" key="5">
    <source>
        <dbReference type="ARBA" id="ARBA00022989"/>
    </source>
</evidence>
<proteinExistence type="inferred from homology"/>
<dbReference type="InterPro" id="IPR049278">
    <property type="entry name" value="MS_channel_C"/>
</dbReference>
<dbReference type="InterPro" id="IPR011066">
    <property type="entry name" value="MscS_channel_C_sf"/>
</dbReference>
<dbReference type="PANTHER" id="PTHR30566">
    <property type="entry name" value="YNAI-RELATED MECHANOSENSITIVE ION CHANNEL"/>
    <property type="match status" value="1"/>
</dbReference>
<dbReference type="SUPFAM" id="SSF82861">
    <property type="entry name" value="Mechanosensitive channel protein MscS (YggB), transmembrane region"/>
    <property type="match status" value="1"/>
</dbReference>
<keyword evidence="5 7" id="KW-1133">Transmembrane helix</keyword>
<dbReference type="InterPro" id="IPR011014">
    <property type="entry name" value="MscS_channel_TM-2"/>
</dbReference>
<evidence type="ECO:0000259" key="9">
    <source>
        <dbReference type="Pfam" id="PF21082"/>
    </source>
</evidence>
<evidence type="ECO:0000259" key="8">
    <source>
        <dbReference type="Pfam" id="PF00924"/>
    </source>
</evidence>
<evidence type="ECO:0000256" key="4">
    <source>
        <dbReference type="ARBA" id="ARBA00022692"/>
    </source>
</evidence>
<organism evidence="10 11">
    <name type="scientific">Limihaloglobus sulfuriphilus</name>
    <dbReference type="NCBI Taxonomy" id="1851148"/>
    <lineage>
        <taxon>Bacteria</taxon>
        <taxon>Pseudomonadati</taxon>
        <taxon>Planctomycetota</taxon>
        <taxon>Phycisphaerae</taxon>
        <taxon>Sedimentisphaerales</taxon>
        <taxon>Sedimentisphaeraceae</taxon>
        <taxon>Limihaloglobus</taxon>
    </lineage>
</organism>
<accession>A0A1R7T618</accession>
<dbReference type="Gene3D" id="1.10.287.1260">
    <property type="match status" value="1"/>
</dbReference>
<dbReference type="AlphaFoldDB" id="A0A1R7T618"/>
<dbReference type="SUPFAM" id="SSF50182">
    <property type="entry name" value="Sm-like ribonucleoproteins"/>
    <property type="match status" value="1"/>
</dbReference>
<evidence type="ECO:0000256" key="3">
    <source>
        <dbReference type="ARBA" id="ARBA00022475"/>
    </source>
</evidence>
<keyword evidence="4 7" id="KW-0812">Transmembrane</keyword>
<keyword evidence="6 7" id="KW-0472">Membrane</keyword>
<name>A0A1R7T618_9BACT</name>
<dbReference type="GO" id="GO:0005886">
    <property type="term" value="C:plasma membrane"/>
    <property type="evidence" value="ECO:0007669"/>
    <property type="project" value="UniProtKB-SubCell"/>
</dbReference>
<dbReference type="RefSeq" id="WP_146684377.1">
    <property type="nucleotide sequence ID" value="NZ_CP019646.1"/>
</dbReference>
<dbReference type="InterPro" id="IPR023408">
    <property type="entry name" value="MscS_beta-dom_sf"/>
</dbReference>
<dbReference type="EMBL" id="CP019646">
    <property type="protein sequence ID" value="AQQ72156.1"/>
    <property type="molecule type" value="Genomic_DNA"/>
</dbReference>
<feature type="transmembrane region" description="Helical" evidence="7">
    <location>
        <begin position="103"/>
        <end position="127"/>
    </location>
</feature>
<comment type="similarity">
    <text evidence="2">Belongs to the MscS (TC 1.A.23) family.</text>
</comment>
<dbReference type="SUPFAM" id="SSF82689">
    <property type="entry name" value="Mechanosensitive channel protein MscS (YggB), C-terminal domain"/>
    <property type="match status" value="1"/>
</dbReference>
<evidence type="ECO:0000313" key="11">
    <source>
        <dbReference type="Proteomes" id="UP000188181"/>
    </source>
</evidence>
<feature type="domain" description="Mechanosensitive ion channel MscS C-terminal" evidence="9">
    <location>
        <begin position="270"/>
        <end position="356"/>
    </location>
</feature>
<gene>
    <name evidence="10" type="primary">ynaI_2</name>
    <name evidence="10" type="ORF">SMSP2_02537</name>
</gene>
<dbReference type="Proteomes" id="UP000188181">
    <property type="component" value="Chromosome"/>
</dbReference>
<evidence type="ECO:0000256" key="1">
    <source>
        <dbReference type="ARBA" id="ARBA00004651"/>
    </source>
</evidence>
<feature type="transmembrane region" description="Helical" evidence="7">
    <location>
        <begin position="61"/>
        <end position="83"/>
    </location>
</feature>
<feature type="transmembrane region" description="Helical" evidence="7">
    <location>
        <begin position="23"/>
        <end position="40"/>
    </location>
</feature>
<dbReference type="PANTHER" id="PTHR30566:SF5">
    <property type="entry name" value="MECHANOSENSITIVE ION CHANNEL PROTEIN 1, MITOCHONDRIAL-RELATED"/>
    <property type="match status" value="1"/>
</dbReference>
<dbReference type="GO" id="GO:0008381">
    <property type="term" value="F:mechanosensitive monoatomic ion channel activity"/>
    <property type="evidence" value="ECO:0007669"/>
    <property type="project" value="UniProtKB-ARBA"/>
</dbReference>
<dbReference type="InterPro" id="IPR010920">
    <property type="entry name" value="LSM_dom_sf"/>
</dbReference>
<reference evidence="11" key="1">
    <citation type="submission" date="2017-02" db="EMBL/GenBank/DDBJ databases">
        <title>Comparative genomics and description of representatives of a novel lineage of planctomycetes thriving in anoxic sediments.</title>
        <authorList>
            <person name="Spring S."/>
            <person name="Bunk B."/>
            <person name="Sproer C."/>
        </authorList>
    </citation>
    <scope>NUCLEOTIDE SEQUENCE [LARGE SCALE GENOMIC DNA]</scope>
    <source>
        <strain evidence="11">SM-Chi-D1</strain>
    </source>
</reference>
<dbReference type="Gene3D" id="3.30.70.100">
    <property type="match status" value="1"/>
</dbReference>
<dbReference type="KEGG" id="pbas:SMSP2_02537"/>
<dbReference type="InterPro" id="IPR006685">
    <property type="entry name" value="MscS_channel_2nd"/>
</dbReference>
<dbReference type="Pfam" id="PF00924">
    <property type="entry name" value="MS_channel_2nd"/>
    <property type="match status" value="1"/>
</dbReference>
<dbReference type="Pfam" id="PF21082">
    <property type="entry name" value="MS_channel_3rd"/>
    <property type="match status" value="1"/>
</dbReference>
<keyword evidence="3" id="KW-1003">Cell membrane</keyword>
<protein>
    <submittedName>
        <fullName evidence="10">MscS family inner membrane protein YnaI</fullName>
    </submittedName>
</protein>
<sequence length="375" mass="41641">MTILAESGIIETLNLKIVGENTLLRFIIMFIGLLAFFAAGKTIQYCLSRAAKKREENNRHGLVSVAMNSLAKPANVIMIAAGLKYCRLVVIMPDNLAAFADNVIRGVFAIAVSYALFHLVDIVEYYMKKFAGRTDNRLDDMLVPIVRKSLRVVISIIAILIIAEVIFGAENIKGLLVSAGIGGMAIALAAKDTIANLFGSVNIFADRPFHIGEFIKVGEFTGTIEEVGFRSTRIRTVFGHLVTVPNSVITNAYIENISQRPAIRRTDTLTITYGSGPEGAEKAVNIIKELLLEIPEVNEDPENRGPRVYFNSFGNWALNIFISYWVSPADYWLAMEVHHQVNLEIMRRFRSAGIEFAFPSQTIYMDKQNAGTEEK</sequence>
<evidence type="ECO:0000256" key="6">
    <source>
        <dbReference type="ARBA" id="ARBA00023136"/>
    </source>
</evidence>
<keyword evidence="11" id="KW-1185">Reference proteome</keyword>
<comment type="subcellular location">
    <subcellularLocation>
        <location evidence="1">Cell membrane</location>
        <topology evidence="1">Multi-pass membrane protein</topology>
    </subcellularLocation>
</comment>
<evidence type="ECO:0000256" key="2">
    <source>
        <dbReference type="ARBA" id="ARBA00008017"/>
    </source>
</evidence>
<evidence type="ECO:0000313" key="10">
    <source>
        <dbReference type="EMBL" id="AQQ72156.1"/>
    </source>
</evidence>
<feature type="domain" description="Mechanosensitive ion channel MscS" evidence="8">
    <location>
        <begin position="192"/>
        <end position="258"/>
    </location>
</feature>
<evidence type="ECO:0000256" key="7">
    <source>
        <dbReference type="SAM" id="Phobius"/>
    </source>
</evidence>